<dbReference type="InterPro" id="IPR021858">
    <property type="entry name" value="Fun_TF"/>
</dbReference>
<keyword evidence="3" id="KW-1185">Reference proteome</keyword>
<sequence>MKECHLSHAPSDALPLAFLPACEPTTAETLKYYILRPINQGTSHLADINPPHPKVIGLAYSNPLVLQLIIAERVNHREVSSAMLPTGESAERFHRANIAAFESKIQSYLDGNEEDMLPLTVGSIIISLTETARLDNRGQAHNYPTAAKNILKMLTTLPHEEICKNLPDIFVEHFLHTSMFACLAADVSRAHMIPFTSPEFRTAAVDLAYSEYRGKLGGNCLPIMVFILNTFDLGMKMRPYIDDSGAPKPGPSVGHQPDHYMYFGSIYELLMAFNPVTDMSGKDFEASIIWRNAALLYLWSLLEWPLITRSQRIFHINARDTFRIALRRLADTPMDSNVNKTLCWPLIVLGCHAESKEDRELIERRLIYISTHFKVGNALETLHVLRHVWTLPMARRSPWLLHKSIQETRCWGNLDTNIFL</sequence>
<proteinExistence type="predicted"/>
<dbReference type="EMBL" id="ABDF02000006">
    <property type="protein sequence ID" value="EHK22486.1"/>
    <property type="molecule type" value="Genomic_DNA"/>
</dbReference>
<dbReference type="OrthoDB" id="1919336at2759"/>
<evidence type="ECO:0000256" key="1">
    <source>
        <dbReference type="ARBA" id="ARBA00023242"/>
    </source>
</evidence>
<dbReference type="Proteomes" id="UP000007115">
    <property type="component" value="Unassembled WGS sequence"/>
</dbReference>
<gene>
    <name evidence="2" type="ORF">TRIVIDRAFT_150924</name>
</gene>
<organism evidence="2 3">
    <name type="scientific">Hypocrea virens (strain Gv29-8 / FGSC 10586)</name>
    <name type="common">Gliocladium virens</name>
    <name type="synonym">Trichoderma virens</name>
    <dbReference type="NCBI Taxonomy" id="413071"/>
    <lineage>
        <taxon>Eukaryota</taxon>
        <taxon>Fungi</taxon>
        <taxon>Dikarya</taxon>
        <taxon>Ascomycota</taxon>
        <taxon>Pezizomycotina</taxon>
        <taxon>Sordariomycetes</taxon>
        <taxon>Hypocreomycetidae</taxon>
        <taxon>Hypocreales</taxon>
        <taxon>Hypocreaceae</taxon>
        <taxon>Trichoderma</taxon>
    </lineage>
</organism>
<name>G9MQV7_HYPVG</name>
<dbReference type="Pfam" id="PF11951">
    <property type="entry name" value="Fungal_trans_2"/>
    <property type="match status" value="1"/>
</dbReference>
<accession>G9MQV7</accession>
<dbReference type="GeneID" id="25788100"/>
<dbReference type="InParanoid" id="G9MQV7"/>
<dbReference type="RefSeq" id="XP_013956706.1">
    <property type="nucleotide sequence ID" value="XM_014101231.1"/>
</dbReference>
<dbReference type="HOGENOM" id="CLU_023417_2_1_1"/>
<comment type="caution">
    <text evidence="2">The sequence shown here is derived from an EMBL/GenBank/DDBJ whole genome shotgun (WGS) entry which is preliminary data.</text>
</comment>
<evidence type="ECO:0000313" key="3">
    <source>
        <dbReference type="Proteomes" id="UP000007115"/>
    </source>
</evidence>
<dbReference type="VEuPathDB" id="FungiDB:TRIVIDRAFT_150924"/>
<evidence type="ECO:0000313" key="2">
    <source>
        <dbReference type="EMBL" id="EHK22486.1"/>
    </source>
</evidence>
<dbReference type="AlphaFoldDB" id="G9MQV7"/>
<protein>
    <submittedName>
        <fullName evidence="2">Uncharacterized protein</fullName>
    </submittedName>
</protein>
<dbReference type="OMA" id="MIPCIFD"/>
<dbReference type="eggNOG" id="ENOG502SM8S">
    <property type="taxonomic scope" value="Eukaryota"/>
</dbReference>
<reference evidence="2 3" key="1">
    <citation type="journal article" date="2011" name="Genome Biol.">
        <title>Comparative genome sequence analysis underscores mycoparasitism as the ancestral life style of Trichoderma.</title>
        <authorList>
            <person name="Kubicek C.P."/>
            <person name="Herrera-Estrella A."/>
            <person name="Seidl-Seiboth V."/>
            <person name="Martinez D.A."/>
            <person name="Druzhinina I.S."/>
            <person name="Thon M."/>
            <person name="Zeilinger S."/>
            <person name="Casas-Flores S."/>
            <person name="Horwitz B.A."/>
            <person name="Mukherjee P.K."/>
            <person name="Mukherjee M."/>
            <person name="Kredics L."/>
            <person name="Alcaraz L.D."/>
            <person name="Aerts A."/>
            <person name="Antal Z."/>
            <person name="Atanasova L."/>
            <person name="Cervantes-Badillo M.G."/>
            <person name="Challacombe J."/>
            <person name="Chertkov O."/>
            <person name="McCluskey K."/>
            <person name="Coulpier F."/>
            <person name="Deshpande N."/>
            <person name="von Doehren H."/>
            <person name="Ebbole D.J."/>
            <person name="Esquivel-Naranjo E.U."/>
            <person name="Fekete E."/>
            <person name="Flipphi M."/>
            <person name="Glaser F."/>
            <person name="Gomez-Rodriguez E.Y."/>
            <person name="Gruber S."/>
            <person name="Han C."/>
            <person name="Henrissat B."/>
            <person name="Hermosa R."/>
            <person name="Hernandez-Onate M."/>
            <person name="Karaffa L."/>
            <person name="Kosti I."/>
            <person name="Le Crom S."/>
            <person name="Lindquist E."/>
            <person name="Lucas S."/>
            <person name="Luebeck M."/>
            <person name="Luebeck P.S."/>
            <person name="Margeot A."/>
            <person name="Metz B."/>
            <person name="Misra M."/>
            <person name="Nevalainen H."/>
            <person name="Omann M."/>
            <person name="Packer N."/>
            <person name="Perrone G."/>
            <person name="Uresti-Rivera E.E."/>
            <person name="Salamov A."/>
            <person name="Schmoll M."/>
            <person name="Seiboth B."/>
            <person name="Shapiro H."/>
            <person name="Sukno S."/>
            <person name="Tamayo-Ramos J.A."/>
            <person name="Tisch D."/>
            <person name="Wiest A."/>
            <person name="Wilkinson H.H."/>
            <person name="Zhang M."/>
            <person name="Coutinho P.M."/>
            <person name="Kenerley C.M."/>
            <person name="Monte E."/>
            <person name="Baker S.E."/>
            <person name="Grigoriev I.V."/>
        </authorList>
    </citation>
    <scope>NUCLEOTIDE SEQUENCE [LARGE SCALE GENOMIC DNA]</scope>
    <source>
        <strain evidence="3">Gv29-8 / FGSC 10586</strain>
    </source>
</reference>
<dbReference type="STRING" id="413071.G9MQV7"/>
<keyword evidence="1" id="KW-0539">Nucleus</keyword>